<evidence type="ECO:0000313" key="4">
    <source>
        <dbReference type="EMBL" id="RDS75970.1"/>
    </source>
</evidence>
<dbReference type="EMBL" id="QRBB01000002">
    <property type="protein sequence ID" value="RDS75970.1"/>
    <property type="molecule type" value="Genomic_DNA"/>
</dbReference>
<evidence type="ECO:0000259" key="2">
    <source>
        <dbReference type="Pfam" id="PF03354"/>
    </source>
</evidence>
<dbReference type="PANTHER" id="PTHR41287:SF1">
    <property type="entry name" value="PROTEIN YMFN"/>
    <property type="match status" value="1"/>
</dbReference>
<dbReference type="InterPro" id="IPR005021">
    <property type="entry name" value="Terminase_largesu-like"/>
</dbReference>
<dbReference type="OrthoDB" id="9760250at2"/>
<organism evidence="4 5">
    <name type="scientific">Alteriqipengyuania lutimaris</name>
    <dbReference type="NCBI Taxonomy" id="1538146"/>
    <lineage>
        <taxon>Bacteria</taxon>
        <taxon>Pseudomonadati</taxon>
        <taxon>Pseudomonadota</taxon>
        <taxon>Alphaproteobacteria</taxon>
        <taxon>Sphingomonadales</taxon>
        <taxon>Erythrobacteraceae</taxon>
        <taxon>Alteriqipengyuania</taxon>
    </lineage>
</organism>
<keyword evidence="5" id="KW-1185">Reference proteome</keyword>
<dbReference type="InterPro" id="IPR027417">
    <property type="entry name" value="P-loop_NTPase"/>
</dbReference>
<dbReference type="Gene3D" id="3.40.50.300">
    <property type="entry name" value="P-loop containing nucleotide triphosphate hydrolases"/>
    <property type="match status" value="1"/>
</dbReference>
<feature type="domain" description="Terminase large subunit-like endonuclease" evidence="3">
    <location>
        <begin position="272"/>
        <end position="561"/>
    </location>
</feature>
<proteinExistence type="predicted"/>
<dbReference type="PANTHER" id="PTHR41287">
    <property type="match status" value="1"/>
</dbReference>
<accession>A0A395LMX1</accession>
<evidence type="ECO:0000256" key="1">
    <source>
        <dbReference type="SAM" id="MobiDB-lite"/>
    </source>
</evidence>
<feature type="domain" description="Terminase large subunit-like ATPase" evidence="2">
    <location>
        <begin position="84"/>
        <end position="252"/>
    </location>
</feature>
<protein>
    <submittedName>
        <fullName evidence="4">Terminase large subunit</fullName>
    </submittedName>
</protein>
<dbReference type="Pfam" id="PF03354">
    <property type="entry name" value="TerL_ATPase"/>
    <property type="match status" value="1"/>
</dbReference>
<dbReference type="Pfam" id="PF20441">
    <property type="entry name" value="TerL_nuclease"/>
    <property type="match status" value="1"/>
</dbReference>
<dbReference type="InterPro" id="IPR046461">
    <property type="entry name" value="TerL_ATPase"/>
</dbReference>
<reference evidence="4 5" key="1">
    <citation type="submission" date="2018-07" db="EMBL/GenBank/DDBJ databases">
        <title>Erythrobacter nanhaiensis sp. nov., a novel member of the genus Erythrobacter isolated from the South China Sea.</title>
        <authorList>
            <person name="Chen X."/>
            <person name="Liu J."/>
        </authorList>
    </citation>
    <scope>NUCLEOTIDE SEQUENCE [LARGE SCALE GENOMIC DNA]</scope>
    <source>
        <strain evidence="4 5">S-5</strain>
    </source>
</reference>
<dbReference type="RefSeq" id="WP_115493236.1">
    <property type="nucleotide sequence ID" value="NZ_JACHWW010000002.1"/>
</dbReference>
<name>A0A395LMX1_9SPHN</name>
<dbReference type="AlphaFoldDB" id="A0A395LMX1"/>
<dbReference type="GO" id="GO:0004519">
    <property type="term" value="F:endonuclease activity"/>
    <property type="evidence" value="ECO:0007669"/>
    <property type="project" value="InterPro"/>
</dbReference>
<gene>
    <name evidence="4" type="ORF">DL238_14965</name>
</gene>
<evidence type="ECO:0000259" key="3">
    <source>
        <dbReference type="Pfam" id="PF20441"/>
    </source>
</evidence>
<dbReference type="InterPro" id="IPR046462">
    <property type="entry name" value="TerL_nuclease"/>
</dbReference>
<comment type="caution">
    <text evidence="4">The sequence shown here is derived from an EMBL/GenBank/DDBJ whole genome shotgun (WGS) entry which is preliminary data.</text>
</comment>
<dbReference type="Gene3D" id="3.30.420.240">
    <property type="match status" value="1"/>
</dbReference>
<sequence length="588" mass="66079">METRDYAAIARQYARDVVSGKQPAGKSIRLQCERFLDELKRHRRKDFPYRFDPKKAAKVCAFIECLPHTKGKWASQRARLVLEPWQIWILVVTFGWLHKSTGLRRFRRLLLVVPRKNGKSALAAGIGLYMLCLDGEAGAEVYSGATTEKQAKEVFTPARLMALKTPQLTSAFGVEVLAKALVRPADASKFEMITGDPGDGQSPSCAITDEYHEHDDDRQVDTMLTGMGARDQPLQVIVTTAGYKLDGPCYAEILECRERLAGIGHNGGPPLDDDMLFVEYAADEEDDWRSENTLRKANPNYGVSVGDEYLQSRLRDAIRSPRKAAVYKTKHLNLWVAAKTAWFDVEHWRKCSRDTIARRPAEALTAPELQGRRCIIAGDLATKIDIAALEYLFLPIGEKPTAEDPYIRIGRYFLPSDRVEDVPAYQGWDAADLLDVTEGNVTDFEEIEDALRDAAERFDVEAVPMDPWQAAQLIQRMQAEGLPMVEYRMTVQNLSAPMKELDALMREQQIVHGGCPVMEWQINNVTGQLDKKDNVFPNKPRSEAKIDNPVALMMALGVSMTAEEEFEMASPFDDPDFRMTPDDEGASD</sequence>
<feature type="region of interest" description="Disordered" evidence="1">
    <location>
        <begin position="568"/>
        <end position="588"/>
    </location>
</feature>
<dbReference type="Proteomes" id="UP000254101">
    <property type="component" value="Unassembled WGS sequence"/>
</dbReference>
<evidence type="ECO:0000313" key="5">
    <source>
        <dbReference type="Proteomes" id="UP000254101"/>
    </source>
</evidence>